<name>A0A2M7XCH9_9BACT</name>
<feature type="region of interest" description="Disordered" evidence="1">
    <location>
        <begin position="73"/>
        <end position="121"/>
    </location>
</feature>
<evidence type="ECO:0000256" key="1">
    <source>
        <dbReference type="SAM" id="MobiDB-lite"/>
    </source>
</evidence>
<gene>
    <name evidence="2" type="ORF">CO174_02625</name>
</gene>
<comment type="caution">
    <text evidence="2">The sequence shown here is derived from an EMBL/GenBank/DDBJ whole genome shotgun (WGS) entry which is preliminary data.</text>
</comment>
<dbReference type="Proteomes" id="UP000229385">
    <property type="component" value="Unassembled WGS sequence"/>
</dbReference>
<protein>
    <submittedName>
        <fullName evidence="2">Uncharacterized protein</fullName>
    </submittedName>
</protein>
<accession>A0A2M7XCH9</accession>
<reference evidence="3" key="1">
    <citation type="submission" date="2017-09" db="EMBL/GenBank/DDBJ databases">
        <title>Depth-based differentiation of microbial function through sediment-hosted aquifers and enrichment of novel symbionts in the deep terrestrial subsurface.</title>
        <authorList>
            <person name="Probst A.J."/>
            <person name="Ladd B."/>
            <person name="Jarett J.K."/>
            <person name="Geller-Mcgrath D.E."/>
            <person name="Sieber C.M.K."/>
            <person name="Emerson J.B."/>
            <person name="Anantharaman K."/>
            <person name="Thomas B.C."/>
            <person name="Malmstrom R."/>
            <person name="Stieglmeier M."/>
            <person name="Klingl A."/>
            <person name="Woyke T."/>
            <person name="Ryan C.M."/>
            <person name="Banfield J.F."/>
        </authorList>
    </citation>
    <scope>NUCLEOTIDE SEQUENCE [LARGE SCALE GENOMIC DNA]</scope>
</reference>
<proteinExistence type="predicted"/>
<dbReference type="EMBL" id="PFWU01000030">
    <property type="protein sequence ID" value="PJA45574.1"/>
    <property type="molecule type" value="Genomic_DNA"/>
</dbReference>
<feature type="compositionally biased region" description="Polar residues" evidence="1">
    <location>
        <begin position="107"/>
        <end position="119"/>
    </location>
</feature>
<organism evidence="2 3">
    <name type="scientific">Candidatus Uhrbacteria bacterium CG_4_9_14_3_um_filter_50_9</name>
    <dbReference type="NCBI Taxonomy" id="1975035"/>
    <lineage>
        <taxon>Bacteria</taxon>
        <taxon>Candidatus Uhriibacteriota</taxon>
    </lineage>
</organism>
<evidence type="ECO:0000313" key="3">
    <source>
        <dbReference type="Proteomes" id="UP000229385"/>
    </source>
</evidence>
<feature type="region of interest" description="Disordered" evidence="1">
    <location>
        <begin position="138"/>
        <end position="169"/>
    </location>
</feature>
<evidence type="ECO:0000313" key="2">
    <source>
        <dbReference type="EMBL" id="PJA45574.1"/>
    </source>
</evidence>
<feature type="compositionally biased region" description="Basic and acidic residues" evidence="1">
    <location>
        <begin position="151"/>
        <end position="166"/>
    </location>
</feature>
<dbReference type="AlphaFoldDB" id="A0A2M7XCH9"/>
<sequence>MLEEVQTHIVCQQCLGRSGCVEHSLERKLEELGVTVTADTDEGAQEQRYAGISLPTRASGFSAPVGIDLGALSRSPPRQTGSVGIALPEQTPSRGLSVNLKPPPLPNQGSSAGRVNVSASMPPPPTVSVAINLPPGAGASEPLLGRPARPARPERPARAAWQDRGRQGATLADGAPALAAIRKSLPTAAEQRRMRALKRFDEAMDALKAHVVALKRMRGKQVRTMLEELIRALSVAVEADLEKRNESELLQAAGVKSGWLKSRFTQVLVQELLTDTDRLWIHFEGKRIGQVLEILETSEKRFTAMAVMSLVSQIKGRLEHARTLASDVSVIEQGQLGEAEREVLIRMQGELHEQVCEIFGLATHAMLLDNRRSRDKILRLAGTSEYELETEFASHSSAPGNVGGGGAELLSQVGVIKTQQGSHYVDGEFVMVEGRQIPCYGSMPVSTEPVAHLSTGTSGTVVLPPSRIVNEFGCPYLVLKVDHTRTIPVECGTPDASKVQEVVIMATGMKMLMELREVEGLGRTWVYSPAADKSEEVYDRPFVRLDERFVELHEARDDERRRACALSYAHLSLPVLWGLLDQIESPDTLVVTLLEYFERWAQGELKDLGSQAEVEHKHVPNELYV</sequence>